<evidence type="ECO:0000256" key="3">
    <source>
        <dbReference type="RuleBase" id="RU000363"/>
    </source>
</evidence>
<dbReference type="SUPFAM" id="SSF51735">
    <property type="entry name" value="NAD(P)-binding Rossmann-fold domains"/>
    <property type="match status" value="1"/>
</dbReference>
<dbReference type="Proteomes" id="UP000287168">
    <property type="component" value="Unassembled WGS sequence"/>
</dbReference>
<evidence type="ECO:0000313" key="5">
    <source>
        <dbReference type="Proteomes" id="UP000287168"/>
    </source>
</evidence>
<comment type="similarity">
    <text evidence="1 3">Belongs to the short-chain dehydrogenases/reductases (SDR) family.</text>
</comment>
<dbReference type="PROSITE" id="PS00061">
    <property type="entry name" value="ADH_SHORT"/>
    <property type="match status" value="1"/>
</dbReference>
<evidence type="ECO:0000256" key="1">
    <source>
        <dbReference type="ARBA" id="ARBA00006484"/>
    </source>
</evidence>
<name>A0A444MGR4_9RHOB</name>
<proteinExistence type="inferred from homology"/>
<dbReference type="InterPro" id="IPR020904">
    <property type="entry name" value="Sc_DH/Rdtase_CS"/>
</dbReference>
<evidence type="ECO:0000313" key="4">
    <source>
        <dbReference type="EMBL" id="RWY45560.1"/>
    </source>
</evidence>
<protein>
    <submittedName>
        <fullName evidence="4">SDR family NAD(P)-dependent oxidoreductase</fullName>
    </submittedName>
</protein>
<dbReference type="Gene3D" id="3.40.50.720">
    <property type="entry name" value="NAD(P)-binding Rossmann-like Domain"/>
    <property type="match status" value="1"/>
</dbReference>
<dbReference type="Pfam" id="PF00106">
    <property type="entry name" value="adh_short"/>
    <property type="match status" value="1"/>
</dbReference>
<dbReference type="RefSeq" id="WP_128486278.1">
    <property type="nucleotide sequence ID" value="NZ_JBHLXB010000011.1"/>
</dbReference>
<dbReference type="GO" id="GO:0016491">
    <property type="term" value="F:oxidoreductase activity"/>
    <property type="evidence" value="ECO:0007669"/>
    <property type="project" value="UniProtKB-KW"/>
</dbReference>
<organism evidence="4 5">
    <name type="scientific">Falsigemmobacter intermedius</name>
    <dbReference type="NCBI Taxonomy" id="1553448"/>
    <lineage>
        <taxon>Bacteria</taxon>
        <taxon>Pseudomonadati</taxon>
        <taxon>Pseudomonadota</taxon>
        <taxon>Alphaproteobacteria</taxon>
        <taxon>Rhodobacterales</taxon>
        <taxon>Paracoccaceae</taxon>
        <taxon>Falsigemmobacter</taxon>
    </lineage>
</organism>
<dbReference type="PANTHER" id="PTHR43669:SF3">
    <property type="entry name" value="ALCOHOL DEHYDROGENASE, PUTATIVE (AFU_ORTHOLOGUE AFUA_3G03445)-RELATED"/>
    <property type="match status" value="1"/>
</dbReference>
<dbReference type="PRINTS" id="PR00080">
    <property type="entry name" value="SDRFAMILY"/>
</dbReference>
<dbReference type="CDD" id="cd05233">
    <property type="entry name" value="SDR_c"/>
    <property type="match status" value="1"/>
</dbReference>
<comment type="caution">
    <text evidence="4">The sequence shown here is derived from an EMBL/GenBank/DDBJ whole genome shotgun (WGS) entry which is preliminary data.</text>
</comment>
<gene>
    <name evidence="4" type="ORF">EP867_00605</name>
</gene>
<dbReference type="InterPro" id="IPR036291">
    <property type="entry name" value="NAD(P)-bd_dom_sf"/>
</dbReference>
<reference evidence="4 5" key="1">
    <citation type="journal article" date="2015" name="Int. J. Syst. Evol. Microbiol.">
        <title>Gemmobacter intermedius sp. nov., isolated from a white stork (Ciconia ciconia).</title>
        <authorList>
            <person name="Kampfer P."/>
            <person name="Jerzak L."/>
            <person name="Wilharm G."/>
            <person name="Golke J."/>
            <person name="Busse H.J."/>
            <person name="Glaeser S.P."/>
        </authorList>
    </citation>
    <scope>NUCLEOTIDE SEQUENCE [LARGE SCALE GENOMIC DNA]</scope>
    <source>
        <strain evidence="4 5">119/4</strain>
    </source>
</reference>
<keyword evidence="5" id="KW-1185">Reference proteome</keyword>
<sequence length="248" mass="25189">MELKGKLVVITGAARGIGAAAAREFSAKGASLALISRSGAALEAVAAETGGLALPCDVSDAAALKAAVTRAEAAYGPVEVLINNAGVLGPVARIADGDVKAFHDTLSINIGGVYNGMQAVLPGMIARGRGVIITVGSGAAHNPQEGWAAYCSSKAGAYMLTRAAHLEAGPAGVRVLSLSPGTVATDMQRAVKASGINPVSQLDWSVHIPPEWPAKTLVWMCGAEAAEFDGAEVSLREERIRRAVGLIA</sequence>
<accession>A0A444MGR4</accession>
<dbReference type="InterPro" id="IPR002347">
    <property type="entry name" value="SDR_fam"/>
</dbReference>
<evidence type="ECO:0000256" key="2">
    <source>
        <dbReference type="ARBA" id="ARBA00023002"/>
    </source>
</evidence>
<dbReference type="PRINTS" id="PR00081">
    <property type="entry name" value="GDHRDH"/>
</dbReference>
<dbReference type="OrthoDB" id="9810734at2"/>
<dbReference type="PANTHER" id="PTHR43669">
    <property type="entry name" value="5-KETO-D-GLUCONATE 5-REDUCTASE"/>
    <property type="match status" value="1"/>
</dbReference>
<keyword evidence="2" id="KW-0560">Oxidoreductase</keyword>
<dbReference type="EMBL" id="SBLC01000001">
    <property type="protein sequence ID" value="RWY45560.1"/>
    <property type="molecule type" value="Genomic_DNA"/>
</dbReference>
<dbReference type="AlphaFoldDB" id="A0A444MGR4"/>